<evidence type="ECO:0000256" key="3">
    <source>
        <dbReference type="ARBA" id="ARBA00022741"/>
    </source>
</evidence>
<dbReference type="PANTHER" id="PTHR47959">
    <property type="entry name" value="ATP-DEPENDENT RNA HELICASE RHLE-RELATED"/>
    <property type="match status" value="1"/>
</dbReference>
<dbReference type="SUPFAM" id="SSF52540">
    <property type="entry name" value="P-loop containing nucleoside triphosphate hydrolases"/>
    <property type="match status" value="1"/>
</dbReference>
<reference evidence="17" key="1">
    <citation type="journal article" date="2017" name="bioRxiv">
        <title>Comparative analysis of the genomes of Stylophora pistillata and Acropora digitifera provides evidence for extensive differences between species of corals.</title>
        <authorList>
            <person name="Voolstra C.R."/>
            <person name="Li Y."/>
            <person name="Liew Y.J."/>
            <person name="Baumgarten S."/>
            <person name="Zoccola D."/>
            <person name="Flot J.-F."/>
            <person name="Tambutte S."/>
            <person name="Allemand D."/>
            <person name="Aranda M."/>
        </authorList>
    </citation>
    <scope>NUCLEOTIDE SEQUENCE [LARGE SCALE GENOMIC DNA]</scope>
</reference>
<evidence type="ECO:0000256" key="1">
    <source>
        <dbReference type="ARBA" id="ARBA00004604"/>
    </source>
</evidence>
<keyword evidence="4 12" id="KW-0378">Hydrolase</keyword>
<evidence type="ECO:0000256" key="13">
    <source>
        <dbReference type="SAM" id="MobiDB-lite"/>
    </source>
</evidence>
<evidence type="ECO:0000256" key="2">
    <source>
        <dbReference type="ARBA" id="ARBA00012552"/>
    </source>
</evidence>
<dbReference type="InterPro" id="IPR044764">
    <property type="entry name" value="DDX52/Rok1_DEADc"/>
</dbReference>
<evidence type="ECO:0000259" key="14">
    <source>
        <dbReference type="PROSITE" id="PS51192"/>
    </source>
</evidence>
<dbReference type="EC" id="3.6.4.13" evidence="2"/>
<dbReference type="GO" id="GO:0030490">
    <property type="term" value="P:maturation of SSU-rRNA"/>
    <property type="evidence" value="ECO:0007669"/>
    <property type="project" value="InterPro"/>
</dbReference>
<dbReference type="PROSITE" id="PS51192">
    <property type="entry name" value="HELICASE_ATP_BIND_1"/>
    <property type="match status" value="1"/>
</dbReference>
<dbReference type="GO" id="GO:0003724">
    <property type="term" value="F:RNA helicase activity"/>
    <property type="evidence" value="ECO:0007669"/>
    <property type="project" value="UniProtKB-EC"/>
</dbReference>
<dbReference type="STRING" id="50429.A0A2B4S2X6"/>
<comment type="subcellular location">
    <subcellularLocation>
        <location evidence="1">Nucleus</location>
        <location evidence="1">Nucleolus</location>
    </subcellularLocation>
</comment>
<dbReference type="InterPro" id="IPR001650">
    <property type="entry name" value="Helicase_C-like"/>
</dbReference>
<feature type="domain" description="Helicase C-terminal" evidence="15">
    <location>
        <begin position="393"/>
        <end position="554"/>
    </location>
</feature>
<dbReference type="PANTHER" id="PTHR47959:SF15">
    <property type="entry name" value="RNA HELICASE"/>
    <property type="match status" value="1"/>
</dbReference>
<evidence type="ECO:0000256" key="10">
    <source>
        <dbReference type="ARBA" id="ARBA00044533"/>
    </source>
</evidence>
<dbReference type="SMART" id="SM00490">
    <property type="entry name" value="HELICc"/>
    <property type="match status" value="1"/>
</dbReference>
<name>A0A2B4S2X6_STYPI</name>
<evidence type="ECO:0000256" key="11">
    <source>
        <dbReference type="ARBA" id="ARBA00047984"/>
    </source>
</evidence>
<dbReference type="GO" id="GO:0016787">
    <property type="term" value="F:hydrolase activity"/>
    <property type="evidence" value="ECO:0007669"/>
    <property type="project" value="UniProtKB-KW"/>
</dbReference>
<dbReference type="AlphaFoldDB" id="A0A2B4S2X6"/>
<evidence type="ECO:0000313" key="17">
    <source>
        <dbReference type="Proteomes" id="UP000225706"/>
    </source>
</evidence>
<keyword evidence="17" id="KW-1185">Reference proteome</keyword>
<dbReference type="SMART" id="SM00487">
    <property type="entry name" value="DEXDc"/>
    <property type="match status" value="1"/>
</dbReference>
<protein>
    <recommendedName>
        <fullName evidence="10">Probable ATP-dependent RNA helicase DDX52</fullName>
        <ecNumber evidence="2">3.6.4.13</ecNumber>
    </recommendedName>
</protein>
<dbReference type="PROSITE" id="PS00039">
    <property type="entry name" value="DEAD_ATP_HELICASE"/>
    <property type="match status" value="1"/>
</dbReference>
<gene>
    <name evidence="16" type="primary">Ddx52</name>
    <name evidence="16" type="ORF">AWC38_SpisGene12079</name>
</gene>
<evidence type="ECO:0000259" key="15">
    <source>
        <dbReference type="PROSITE" id="PS51194"/>
    </source>
</evidence>
<keyword evidence="3 12" id="KW-0547">Nucleotide-binding</keyword>
<dbReference type="CDD" id="cd18787">
    <property type="entry name" value="SF2_C_DEAD"/>
    <property type="match status" value="1"/>
</dbReference>
<dbReference type="InterPro" id="IPR014001">
    <property type="entry name" value="Helicase_ATP-bd"/>
</dbReference>
<accession>A0A2B4S2X6</accession>
<dbReference type="CDD" id="cd17957">
    <property type="entry name" value="DEADc_DDX52"/>
    <property type="match status" value="1"/>
</dbReference>
<dbReference type="GO" id="GO:0005829">
    <property type="term" value="C:cytosol"/>
    <property type="evidence" value="ECO:0007669"/>
    <property type="project" value="TreeGrafter"/>
</dbReference>
<dbReference type="GO" id="GO:0003723">
    <property type="term" value="F:RNA binding"/>
    <property type="evidence" value="ECO:0007669"/>
    <property type="project" value="UniProtKB-KW"/>
</dbReference>
<feature type="region of interest" description="Disordered" evidence="13">
    <location>
        <begin position="557"/>
        <end position="580"/>
    </location>
</feature>
<comment type="similarity">
    <text evidence="9">Belongs to the DEAD box helicase family. DDX52/ROK1 subfamily.</text>
</comment>
<dbReference type="PROSITE" id="PS51194">
    <property type="entry name" value="HELICASE_CTER"/>
    <property type="match status" value="1"/>
</dbReference>
<evidence type="ECO:0000256" key="12">
    <source>
        <dbReference type="RuleBase" id="RU000492"/>
    </source>
</evidence>
<dbReference type="InterPro" id="IPR011545">
    <property type="entry name" value="DEAD/DEAH_box_helicase_dom"/>
</dbReference>
<evidence type="ECO:0000256" key="8">
    <source>
        <dbReference type="ARBA" id="ARBA00023242"/>
    </source>
</evidence>
<evidence type="ECO:0000313" key="16">
    <source>
        <dbReference type="EMBL" id="PFX23393.1"/>
    </source>
</evidence>
<evidence type="ECO:0000256" key="7">
    <source>
        <dbReference type="ARBA" id="ARBA00022884"/>
    </source>
</evidence>
<dbReference type="Proteomes" id="UP000225706">
    <property type="component" value="Unassembled WGS sequence"/>
</dbReference>
<comment type="catalytic activity">
    <reaction evidence="11">
        <text>ATP + H2O = ADP + phosphate + H(+)</text>
        <dbReference type="Rhea" id="RHEA:13065"/>
        <dbReference type="ChEBI" id="CHEBI:15377"/>
        <dbReference type="ChEBI" id="CHEBI:15378"/>
        <dbReference type="ChEBI" id="CHEBI:30616"/>
        <dbReference type="ChEBI" id="CHEBI:43474"/>
        <dbReference type="ChEBI" id="CHEBI:456216"/>
        <dbReference type="EC" id="3.6.4.13"/>
    </reaction>
</comment>
<dbReference type="OrthoDB" id="360161at2759"/>
<keyword evidence="8" id="KW-0539">Nucleus</keyword>
<keyword evidence="6 12" id="KW-0067">ATP-binding</keyword>
<feature type="domain" description="Helicase ATP-binding" evidence="14">
    <location>
        <begin position="204"/>
        <end position="382"/>
    </location>
</feature>
<dbReference type="Gene3D" id="3.40.50.300">
    <property type="entry name" value="P-loop containing nucleotide triphosphate hydrolases"/>
    <property type="match status" value="2"/>
</dbReference>
<dbReference type="InterPro" id="IPR050079">
    <property type="entry name" value="DEAD_box_RNA_helicase"/>
</dbReference>
<evidence type="ECO:0000256" key="6">
    <source>
        <dbReference type="ARBA" id="ARBA00022840"/>
    </source>
</evidence>
<dbReference type="FunFam" id="3.40.50.300:FF:000759">
    <property type="entry name" value="probable ATP-dependent RNA helicase DDX52"/>
    <property type="match status" value="1"/>
</dbReference>
<dbReference type="EMBL" id="LSMT01000209">
    <property type="protein sequence ID" value="PFX23393.1"/>
    <property type="molecule type" value="Genomic_DNA"/>
</dbReference>
<evidence type="ECO:0000256" key="9">
    <source>
        <dbReference type="ARBA" id="ARBA00024355"/>
    </source>
</evidence>
<keyword evidence="5 12" id="KW-0347">Helicase</keyword>
<dbReference type="GO" id="GO:0005524">
    <property type="term" value="F:ATP binding"/>
    <property type="evidence" value="ECO:0007669"/>
    <property type="project" value="UniProtKB-KW"/>
</dbReference>
<dbReference type="InterPro" id="IPR027417">
    <property type="entry name" value="P-loop_NTPase"/>
</dbReference>
<dbReference type="Pfam" id="PF00271">
    <property type="entry name" value="Helicase_C"/>
    <property type="match status" value="1"/>
</dbReference>
<comment type="caution">
    <text evidence="16">The sequence shown here is derived from an EMBL/GenBank/DDBJ whole genome shotgun (WGS) entry which is preliminary data.</text>
</comment>
<dbReference type="GO" id="GO:0005730">
    <property type="term" value="C:nucleolus"/>
    <property type="evidence" value="ECO:0007669"/>
    <property type="project" value="UniProtKB-SubCell"/>
</dbReference>
<dbReference type="InterPro" id="IPR000629">
    <property type="entry name" value="RNA-helicase_DEAD-box_CS"/>
</dbReference>
<evidence type="ECO:0000256" key="5">
    <source>
        <dbReference type="ARBA" id="ARBA00022806"/>
    </source>
</evidence>
<organism evidence="16 17">
    <name type="scientific">Stylophora pistillata</name>
    <name type="common">Smooth cauliflower coral</name>
    <dbReference type="NCBI Taxonomy" id="50429"/>
    <lineage>
        <taxon>Eukaryota</taxon>
        <taxon>Metazoa</taxon>
        <taxon>Cnidaria</taxon>
        <taxon>Anthozoa</taxon>
        <taxon>Hexacorallia</taxon>
        <taxon>Scleractinia</taxon>
        <taxon>Astrocoeniina</taxon>
        <taxon>Pocilloporidae</taxon>
        <taxon>Stylophora</taxon>
    </lineage>
</organism>
<keyword evidence="7" id="KW-0694">RNA-binding</keyword>
<dbReference type="Pfam" id="PF00270">
    <property type="entry name" value="DEAD"/>
    <property type="match status" value="1"/>
</dbReference>
<proteinExistence type="inferred from homology"/>
<sequence>MVDTYDLFKRLSVGAKFNKRKHQNVSEKIQAFSEGSCDTENAAQALDFFGTLRETEDTHSQFRGDHELERSDDDDIKSKCRKLEETLEIKKRKKRRRDPTADENLQGSLPLSDSKVKIFTSQTNKNVNADVDEKKSSERLAELHQEKINTLRRANRIHVKGSDIPDLAENFSELQERYKLASYMIENITKRGYHQPTPIQMQAIPLMIHKREVLCCAPTGSGKTAAFILPILYHLKSSRRKGFRAVVVSPTRELAQQIYHEFCHLSNGRKFRIHLLTKAKASSNSFGSKSSQRFDILVTTPNRLVHLLSQDPPGIELHNVEWLILDEADKLFEEGKDGFREQIATIYQACDKPEVKRALFSATMSNGIDEWARIHLDNVVQVTIGIRNSATQTVEQELLFVGQEAGKLLAVRDIVQKGFQPPMLIFVQSKDRAKELFHELIYDGINVDVIHSERTQAQRDNVVKCFRTGKIWVLIATELMGRGIDFKGVNLVINYDFPTSSVAYIHRIGRTGRAGRPGKAITFFTEDDATNLRSIANVMKSSGCEIPDWMLKLKKPARKSRKKLSKAPPSRTAIKTVSKYDTHMAKRKRELIDASKKKKKKTVLEQSQLASFFDPSRKRRKQLYSNPN</sequence>
<evidence type="ECO:0000256" key="4">
    <source>
        <dbReference type="ARBA" id="ARBA00022801"/>
    </source>
</evidence>